<dbReference type="SUPFAM" id="SSF46689">
    <property type="entry name" value="Homeodomain-like"/>
    <property type="match status" value="2"/>
</dbReference>
<reference evidence="5 6" key="2">
    <citation type="submission" date="2010-03" db="EMBL/GenBank/DDBJ databases">
        <authorList>
            <person name="Pajon A."/>
        </authorList>
    </citation>
    <scope>NUCLEOTIDE SEQUENCE [LARGE SCALE GENOMIC DNA]</scope>
    <source>
        <strain evidence="5 6">L2-14</strain>
    </source>
</reference>
<dbReference type="EMBL" id="FP929055">
    <property type="protein sequence ID" value="CBL27573.1"/>
    <property type="molecule type" value="Genomic_DNA"/>
</dbReference>
<dbReference type="InterPro" id="IPR009057">
    <property type="entry name" value="Homeodomain-like_sf"/>
</dbReference>
<evidence type="ECO:0000256" key="1">
    <source>
        <dbReference type="ARBA" id="ARBA00023015"/>
    </source>
</evidence>
<dbReference type="Proteomes" id="UP000008956">
    <property type="component" value="Chromosome"/>
</dbReference>
<dbReference type="PANTHER" id="PTHR43280:SF2">
    <property type="entry name" value="HTH-TYPE TRANSCRIPTIONAL REGULATOR EXSA"/>
    <property type="match status" value="1"/>
</dbReference>
<dbReference type="GO" id="GO:0043565">
    <property type="term" value="F:sequence-specific DNA binding"/>
    <property type="evidence" value="ECO:0007669"/>
    <property type="project" value="InterPro"/>
</dbReference>
<dbReference type="GO" id="GO:0003700">
    <property type="term" value="F:DNA-binding transcription factor activity"/>
    <property type="evidence" value="ECO:0007669"/>
    <property type="project" value="InterPro"/>
</dbReference>
<evidence type="ECO:0000313" key="6">
    <source>
        <dbReference type="Proteomes" id="UP000008956"/>
    </source>
</evidence>
<evidence type="ECO:0000256" key="3">
    <source>
        <dbReference type="ARBA" id="ARBA00023163"/>
    </source>
</evidence>
<evidence type="ECO:0000256" key="2">
    <source>
        <dbReference type="ARBA" id="ARBA00023125"/>
    </source>
</evidence>
<dbReference type="SMART" id="SM00342">
    <property type="entry name" value="HTH_ARAC"/>
    <property type="match status" value="1"/>
</dbReference>
<keyword evidence="1" id="KW-0805">Transcription regulation</keyword>
<dbReference type="PANTHER" id="PTHR43280">
    <property type="entry name" value="ARAC-FAMILY TRANSCRIPTIONAL REGULATOR"/>
    <property type="match status" value="1"/>
</dbReference>
<keyword evidence="2 5" id="KW-0238">DNA-binding</keyword>
<dbReference type="Pfam" id="PF12833">
    <property type="entry name" value="HTH_18"/>
    <property type="match status" value="1"/>
</dbReference>
<sequence>MIQAGSLMEWNLLQPRGVLICQQTVEKFEAVPVRYPVELEQRMREMIFDENKKGIARQFQLVCEEMKREKYFPKEIKYSIIRFCMAAGLNYRNYGGEIDETKILSLMQQITYAISWKQIEKAIQGLERMISYEHKFEQYSTLIQKAMEIIRKEYDSGITLEEAASQLYVSEEYLSSQFKKETGYNFTETVRKYRIEKIKELLRTTKYKMNQIAGLVGYSDPKYMSKVFKEEEGILPTEYRRNSNGIS</sequence>
<evidence type="ECO:0000313" key="5">
    <source>
        <dbReference type="EMBL" id="CBL27573.1"/>
    </source>
</evidence>
<dbReference type="PROSITE" id="PS01124">
    <property type="entry name" value="HTH_ARAC_FAMILY_2"/>
    <property type="match status" value="1"/>
</dbReference>
<dbReference type="Gene3D" id="1.10.10.60">
    <property type="entry name" value="Homeodomain-like"/>
    <property type="match status" value="2"/>
</dbReference>
<dbReference type="PATRIC" id="fig|657313.3.peg.3077"/>
<dbReference type="InterPro" id="IPR018060">
    <property type="entry name" value="HTH_AraC"/>
</dbReference>
<dbReference type="KEGG" id="rto:RTO_31910"/>
<evidence type="ECO:0000259" key="4">
    <source>
        <dbReference type="PROSITE" id="PS01124"/>
    </source>
</evidence>
<dbReference type="HOGENOM" id="CLU_1123858_0_0_9"/>
<gene>
    <name evidence="5" type="ORF">RTO_31910</name>
</gene>
<keyword evidence="3" id="KW-0804">Transcription</keyword>
<dbReference type="STRING" id="33039.ERS852502_02504"/>
<name>D4M0L3_9FIRM</name>
<dbReference type="AlphaFoldDB" id="D4M0L3"/>
<organism evidence="5 6">
    <name type="scientific">[Ruminococcus] torques L2-14</name>
    <dbReference type="NCBI Taxonomy" id="657313"/>
    <lineage>
        <taxon>Bacteria</taxon>
        <taxon>Bacillati</taxon>
        <taxon>Bacillota</taxon>
        <taxon>Clostridia</taxon>
        <taxon>Lachnospirales</taxon>
        <taxon>Lachnospiraceae</taxon>
        <taxon>Mediterraneibacter</taxon>
    </lineage>
</organism>
<protein>
    <submittedName>
        <fullName evidence="5">Response regulator containing CheY-like receiver domain and AraC-type DNA-binding domain</fullName>
    </submittedName>
</protein>
<proteinExistence type="predicted"/>
<feature type="domain" description="HTH araC/xylS-type" evidence="4">
    <location>
        <begin position="144"/>
        <end position="242"/>
    </location>
</feature>
<accession>D4M0L3</accession>
<reference evidence="5 6" key="1">
    <citation type="submission" date="2010-03" db="EMBL/GenBank/DDBJ databases">
        <title>The genome sequence of Ruminococcus torques L2-14.</title>
        <authorList>
            <consortium name="metaHIT consortium -- http://www.metahit.eu/"/>
            <person name="Pajon A."/>
            <person name="Turner K."/>
            <person name="Parkhill J."/>
            <person name="Duncan S."/>
            <person name="Flint H."/>
        </authorList>
    </citation>
    <scope>NUCLEOTIDE SEQUENCE [LARGE SCALE GENOMIC DNA]</scope>
    <source>
        <strain evidence="5 6">L2-14</strain>
    </source>
</reference>